<gene>
    <name evidence="17" type="ORF">DFP90_10417</name>
</gene>
<reference evidence="17 18" key="1">
    <citation type="submission" date="2018-07" db="EMBL/GenBank/DDBJ databases">
        <title>Genomic Encyclopedia of Type Strains, Phase III (KMG-III): the genomes of soil and plant-associated and newly described type strains.</title>
        <authorList>
            <person name="Whitman W."/>
        </authorList>
    </citation>
    <scope>NUCLEOTIDE SEQUENCE [LARGE SCALE GENOMIC DNA]</scope>
    <source>
        <strain evidence="17 18">CECT 8488</strain>
    </source>
</reference>
<feature type="transmembrane region" description="Helical" evidence="12">
    <location>
        <begin position="46"/>
        <end position="67"/>
    </location>
</feature>
<dbReference type="RefSeq" id="WP_115936551.1">
    <property type="nucleotide sequence ID" value="NZ_QRDW01000004.1"/>
</dbReference>
<dbReference type="SUPFAM" id="SSF56645">
    <property type="entry name" value="Acyl-CoA dehydrogenase NM domain-like"/>
    <property type="match status" value="1"/>
</dbReference>
<name>A0A3D9HPC8_9PROT</name>
<dbReference type="FunFam" id="1.20.140.10:FF:000009">
    <property type="entry name" value="Acyl-CoA dehydrogenase"/>
    <property type="match status" value="1"/>
</dbReference>
<dbReference type="InterPro" id="IPR006089">
    <property type="entry name" value="Acyl-CoA_DH_CS"/>
</dbReference>
<evidence type="ECO:0000313" key="17">
    <source>
        <dbReference type="EMBL" id="RED50746.1"/>
    </source>
</evidence>
<feature type="domain" description="Acyl-CoA dehydrogenase/oxidase N-terminal" evidence="15">
    <location>
        <begin position="142"/>
        <end position="235"/>
    </location>
</feature>
<comment type="cofactor">
    <cofactor evidence="1">
        <name>FAD</name>
        <dbReference type="ChEBI" id="CHEBI:57692"/>
    </cofactor>
</comment>
<keyword evidence="7" id="KW-0285">Flavoprotein</keyword>
<proteinExistence type="inferred from homology"/>
<dbReference type="InterPro" id="IPR046373">
    <property type="entry name" value="Acyl-CoA_Oxase/DH_mid-dom_sf"/>
</dbReference>
<evidence type="ECO:0000256" key="8">
    <source>
        <dbReference type="ARBA" id="ARBA00022827"/>
    </source>
</evidence>
<dbReference type="EMBL" id="QRDW01000004">
    <property type="protein sequence ID" value="RED50746.1"/>
    <property type="molecule type" value="Genomic_DNA"/>
</dbReference>
<accession>A0A3D9HPC8</accession>
<dbReference type="InterPro" id="IPR009100">
    <property type="entry name" value="AcylCoA_DH/oxidase_NM_dom_sf"/>
</dbReference>
<dbReference type="Pfam" id="PF09317">
    <property type="entry name" value="ACDH_C"/>
    <property type="match status" value="1"/>
</dbReference>
<evidence type="ECO:0000259" key="15">
    <source>
        <dbReference type="Pfam" id="PF02771"/>
    </source>
</evidence>
<dbReference type="GO" id="GO:0004466">
    <property type="term" value="F:long-chain fatty acyl-CoA dehydrogenase activity"/>
    <property type="evidence" value="ECO:0007669"/>
    <property type="project" value="UniProtKB-EC"/>
</dbReference>
<dbReference type="InterPro" id="IPR037069">
    <property type="entry name" value="AcylCoA_DH/ox_N_sf"/>
</dbReference>
<dbReference type="FunFam" id="1.10.540.10:FF:000004">
    <property type="entry name" value="Acyl-CoA dehydrogenase"/>
    <property type="match status" value="1"/>
</dbReference>
<protein>
    <recommendedName>
        <fullName evidence="6">Acyl-coenzyme A dehydrogenase</fullName>
        <ecNumber evidence="4">1.3.8.7</ecNumber>
        <ecNumber evidence="5">1.3.8.8</ecNumber>
    </recommendedName>
</protein>
<comment type="catalytic activity">
    <reaction evidence="10">
        <text>a medium-chain 2,3-saturated fatty acyl-CoA + oxidized [electron-transfer flavoprotein] + H(+) = a medium-chain (2E)-enoyl-CoA + reduced [electron-transfer flavoprotein]</text>
        <dbReference type="Rhea" id="RHEA:14477"/>
        <dbReference type="Rhea" id="RHEA-COMP:10685"/>
        <dbReference type="Rhea" id="RHEA-COMP:10686"/>
        <dbReference type="ChEBI" id="CHEBI:15378"/>
        <dbReference type="ChEBI" id="CHEBI:57692"/>
        <dbReference type="ChEBI" id="CHEBI:58307"/>
        <dbReference type="ChEBI" id="CHEBI:83723"/>
        <dbReference type="ChEBI" id="CHEBI:83726"/>
        <dbReference type="EC" id="1.3.8.7"/>
    </reaction>
</comment>
<dbReference type="PROSITE" id="PS00072">
    <property type="entry name" value="ACYL_COA_DH_1"/>
    <property type="match status" value="1"/>
</dbReference>
<dbReference type="Pfam" id="PF02771">
    <property type="entry name" value="Acyl-CoA_dh_N"/>
    <property type="match status" value="1"/>
</dbReference>
<organism evidence="17 18">
    <name type="scientific">Aestuariispira insulae</name>
    <dbReference type="NCBI Taxonomy" id="1461337"/>
    <lineage>
        <taxon>Bacteria</taxon>
        <taxon>Pseudomonadati</taxon>
        <taxon>Pseudomonadota</taxon>
        <taxon>Alphaproteobacteria</taxon>
        <taxon>Rhodospirillales</taxon>
        <taxon>Kiloniellaceae</taxon>
        <taxon>Aestuariispira</taxon>
    </lineage>
</organism>
<dbReference type="EC" id="1.3.8.7" evidence="4"/>
<dbReference type="GO" id="GO:0005737">
    <property type="term" value="C:cytoplasm"/>
    <property type="evidence" value="ECO:0007669"/>
    <property type="project" value="UniProtKB-ARBA"/>
</dbReference>
<evidence type="ECO:0000256" key="12">
    <source>
        <dbReference type="SAM" id="Phobius"/>
    </source>
</evidence>
<comment type="similarity">
    <text evidence="3">Belongs to the acyl-CoA dehydrogenase family.</text>
</comment>
<evidence type="ECO:0000256" key="5">
    <source>
        <dbReference type="ARBA" id="ARBA00012040"/>
    </source>
</evidence>
<evidence type="ECO:0000259" key="16">
    <source>
        <dbReference type="Pfam" id="PF09317"/>
    </source>
</evidence>
<evidence type="ECO:0000259" key="14">
    <source>
        <dbReference type="Pfam" id="PF02770"/>
    </source>
</evidence>
<dbReference type="NCBIfam" id="NF007000">
    <property type="entry name" value="PRK09463.1"/>
    <property type="match status" value="1"/>
</dbReference>
<evidence type="ECO:0000256" key="1">
    <source>
        <dbReference type="ARBA" id="ARBA00001974"/>
    </source>
</evidence>
<keyword evidence="12" id="KW-0472">Membrane</keyword>
<dbReference type="InterPro" id="IPR013786">
    <property type="entry name" value="AcylCoA_DH/ox_N"/>
</dbReference>
<dbReference type="Pfam" id="PF02770">
    <property type="entry name" value="Acyl-CoA_dh_M"/>
    <property type="match status" value="1"/>
</dbReference>
<evidence type="ECO:0000256" key="9">
    <source>
        <dbReference type="ARBA" id="ARBA00023002"/>
    </source>
</evidence>
<dbReference type="InterPro" id="IPR036250">
    <property type="entry name" value="AcylCo_DH-like_C"/>
</dbReference>
<dbReference type="GO" id="GO:0050660">
    <property type="term" value="F:flavin adenine dinucleotide binding"/>
    <property type="evidence" value="ECO:0007669"/>
    <property type="project" value="InterPro"/>
</dbReference>
<keyword evidence="12" id="KW-0812">Transmembrane</keyword>
<dbReference type="Pfam" id="PF00441">
    <property type="entry name" value="Acyl-CoA_dh_1"/>
    <property type="match status" value="1"/>
</dbReference>
<dbReference type="OrthoDB" id="9802447at2"/>
<dbReference type="InterPro" id="IPR050741">
    <property type="entry name" value="Acyl-CoA_dehydrogenase"/>
</dbReference>
<feature type="domain" description="Acyl-CoA oxidase/dehydrogenase middle" evidence="14">
    <location>
        <begin position="240"/>
        <end position="338"/>
    </location>
</feature>
<evidence type="ECO:0000256" key="11">
    <source>
        <dbReference type="ARBA" id="ARBA00049247"/>
    </source>
</evidence>
<keyword evidence="8" id="KW-0274">FAD</keyword>
<dbReference type="PANTHER" id="PTHR48083:SF33">
    <property type="entry name" value="ACYL-COENZYME A DEHYDROGENASE"/>
    <property type="match status" value="1"/>
</dbReference>
<dbReference type="Gene3D" id="2.40.110.10">
    <property type="entry name" value="Butyryl-CoA Dehydrogenase, subunit A, domain 2"/>
    <property type="match status" value="1"/>
</dbReference>
<dbReference type="Gene3D" id="1.20.140.10">
    <property type="entry name" value="Butyryl-CoA Dehydrogenase, subunit A, domain 3"/>
    <property type="match status" value="1"/>
</dbReference>
<dbReference type="GO" id="GO:0033539">
    <property type="term" value="P:fatty acid beta-oxidation using acyl-CoA dehydrogenase"/>
    <property type="evidence" value="ECO:0007669"/>
    <property type="project" value="InterPro"/>
</dbReference>
<dbReference type="EC" id="1.3.8.8" evidence="5"/>
<dbReference type="PANTHER" id="PTHR48083">
    <property type="entry name" value="MEDIUM-CHAIN SPECIFIC ACYL-COA DEHYDROGENASE, MITOCHONDRIAL-RELATED"/>
    <property type="match status" value="1"/>
</dbReference>
<sequence length="806" mass="88190">MTALLILLAVVLLVLFCFFGYGYVAWTVSAVLLLAAWAQQGGTDGFLLPLLGLIMAAIAVVTGLGNLRRQMVTKPLMKFVKGLLPRMGETERIALEAGTVWWDGDLFSGQPDWRKLMDFPITPLSDEEQAFLDGPVEQLCKMLDDWEIQQKRDLPPEIWDFMRKHGFFGMIIPKIYGGLEFSAIGHSAVVVKLASRSITAAVTVMVPNSLGPAELLLHYGTDKQRKHYLPRLADGRDIPCFALTEPHAGSDAAASRSIGTIVEKTIGRKKTLGIQLSWSKRYITLAPVATCIGLAFRLYDPDHLLGDDEDLGITCALIPRDVKGITIGERHDPMGIPFQNGPILGKDVFIPLDQVIGGRDGVGRGWMMLMDCLAAGRSISLPSLSVSAVQTVCRHSATYASVREQFNMQIGRFEGIQEPLARMAGNAYWMNAARRMTCGAVDAGEKPSVVSAIVKAYLTDSMRQSVTDALDIAAGSGICRGPGNNLSRAHNAVPIAITVEGANILTRSMIIFGQGAIRSHPFIQREMHAIAKGDIKSFDDAFFDHINFVSRNAARSLVLGMTNGHGSATPSSGPEARYFRKLNRYSAGFALLTDIALASMGGALKRREKLSGRYADALSWMYIASSALKRFHDEGCQADDRHLLDWSCTQANYHIEEAFDGILANMPNRWLGYLLRPLLFPLGRRQKPPSDRIGAKIANAILDRGPTRERICGDMYLPDPEEEGLGQMMAAEAALMKSKPARQKIRAALKVGQIPAEPLATQAQRAFDADIITSDEFTDLQAALSLQDQVIQVRAYKPTAHARLKG</sequence>
<dbReference type="InterPro" id="IPR009075">
    <property type="entry name" value="AcylCo_DH/oxidase_C"/>
</dbReference>
<keyword evidence="12" id="KW-1133">Transmembrane helix</keyword>
<dbReference type="GO" id="GO:0070991">
    <property type="term" value="F:medium-chain fatty acyl-CoA dehydrogenase activity"/>
    <property type="evidence" value="ECO:0007669"/>
    <property type="project" value="UniProtKB-EC"/>
</dbReference>
<dbReference type="InterPro" id="IPR006091">
    <property type="entry name" value="Acyl-CoA_Oxase/DH_mid-dom"/>
</dbReference>
<evidence type="ECO:0000313" key="18">
    <source>
        <dbReference type="Proteomes" id="UP000256845"/>
    </source>
</evidence>
<evidence type="ECO:0000256" key="4">
    <source>
        <dbReference type="ARBA" id="ARBA00012033"/>
    </source>
</evidence>
<evidence type="ECO:0000259" key="13">
    <source>
        <dbReference type="Pfam" id="PF00441"/>
    </source>
</evidence>
<dbReference type="AlphaFoldDB" id="A0A3D9HPC8"/>
<dbReference type="Gene3D" id="1.10.540.10">
    <property type="entry name" value="Acyl-CoA dehydrogenase/oxidase, N-terminal domain"/>
    <property type="match status" value="1"/>
</dbReference>
<comment type="catalytic activity">
    <reaction evidence="11">
        <text>a long-chain 2,3-saturated fatty acyl-CoA + oxidized [electron-transfer flavoprotein] + H(+) = a long-chain (2E)-enoyl-CoA + reduced [electron-transfer flavoprotein]</text>
        <dbReference type="Rhea" id="RHEA:17721"/>
        <dbReference type="Rhea" id="RHEA-COMP:10685"/>
        <dbReference type="Rhea" id="RHEA-COMP:10686"/>
        <dbReference type="ChEBI" id="CHEBI:15378"/>
        <dbReference type="ChEBI" id="CHEBI:57692"/>
        <dbReference type="ChEBI" id="CHEBI:58307"/>
        <dbReference type="ChEBI" id="CHEBI:83721"/>
        <dbReference type="ChEBI" id="CHEBI:83727"/>
        <dbReference type="EC" id="1.3.8.8"/>
    </reaction>
</comment>
<comment type="pathway">
    <text evidence="2">Lipid metabolism; fatty acid beta-oxidation.</text>
</comment>
<keyword evidence="18" id="KW-1185">Reference proteome</keyword>
<evidence type="ECO:0000256" key="3">
    <source>
        <dbReference type="ARBA" id="ARBA00009347"/>
    </source>
</evidence>
<feature type="domain" description="Acyl-CoA dehydrogenase/oxidase C-terminal" evidence="13">
    <location>
        <begin position="363"/>
        <end position="510"/>
    </location>
</feature>
<dbReference type="InterPro" id="IPR015396">
    <property type="entry name" value="FadE_C"/>
</dbReference>
<dbReference type="NCBIfam" id="NF009586">
    <property type="entry name" value="PRK13026.1"/>
    <property type="match status" value="1"/>
</dbReference>
<dbReference type="SUPFAM" id="SSF47203">
    <property type="entry name" value="Acyl-CoA dehydrogenase C-terminal domain-like"/>
    <property type="match status" value="1"/>
</dbReference>
<evidence type="ECO:0000256" key="10">
    <source>
        <dbReference type="ARBA" id="ARBA00047882"/>
    </source>
</evidence>
<dbReference type="Proteomes" id="UP000256845">
    <property type="component" value="Unassembled WGS sequence"/>
</dbReference>
<evidence type="ECO:0000256" key="6">
    <source>
        <dbReference type="ARBA" id="ARBA00020144"/>
    </source>
</evidence>
<comment type="caution">
    <text evidence="17">The sequence shown here is derived from an EMBL/GenBank/DDBJ whole genome shotgun (WGS) entry which is preliminary data.</text>
</comment>
<evidence type="ECO:0000256" key="7">
    <source>
        <dbReference type="ARBA" id="ARBA00022630"/>
    </source>
</evidence>
<keyword evidence="9" id="KW-0560">Oxidoreductase</keyword>
<evidence type="ECO:0000256" key="2">
    <source>
        <dbReference type="ARBA" id="ARBA00005005"/>
    </source>
</evidence>
<feature type="domain" description="Acyl-CoA dehydrogenase C-terminal bacterial-type" evidence="16">
    <location>
        <begin position="517"/>
        <end position="794"/>
    </location>
</feature>
<dbReference type="UniPathway" id="UPA00659"/>